<organism evidence="1 2">
    <name type="scientific">Halanaerobium saccharolyticum</name>
    <dbReference type="NCBI Taxonomy" id="43595"/>
    <lineage>
        <taxon>Bacteria</taxon>
        <taxon>Bacillati</taxon>
        <taxon>Bacillota</taxon>
        <taxon>Clostridia</taxon>
        <taxon>Halanaerobiales</taxon>
        <taxon>Halanaerobiaceae</taxon>
        <taxon>Halanaerobium</taxon>
    </lineage>
</organism>
<dbReference type="Proteomes" id="UP000244089">
    <property type="component" value="Unassembled WGS sequence"/>
</dbReference>
<reference evidence="1 2" key="1">
    <citation type="submission" date="2018-04" db="EMBL/GenBank/DDBJ databases">
        <title>Subsurface microbial communities from deep shales in Ohio and West Virginia, USA.</title>
        <authorList>
            <person name="Wrighton K."/>
        </authorList>
    </citation>
    <scope>NUCLEOTIDE SEQUENCE [LARGE SCALE GENOMIC DNA]</scope>
    <source>
        <strain evidence="1 2">WC1</strain>
    </source>
</reference>
<dbReference type="EMBL" id="QAXS01000009">
    <property type="protein sequence ID" value="PTV99827.1"/>
    <property type="molecule type" value="Genomic_DNA"/>
</dbReference>
<evidence type="ECO:0000313" key="2">
    <source>
        <dbReference type="Proteomes" id="UP000244089"/>
    </source>
</evidence>
<gene>
    <name evidence="1" type="ORF">C8C76_10949</name>
</gene>
<accession>A0A2T5RL52</accession>
<protein>
    <submittedName>
        <fullName evidence="1">Uncharacterized protein</fullName>
    </submittedName>
</protein>
<name>A0A2T5RL52_9FIRM</name>
<dbReference type="RefSeq" id="WP_181248153.1">
    <property type="nucleotide sequence ID" value="NZ_QAXS01000009.1"/>
</dbReference>
<evidence type="ECO:0000313" key="1">
    <source>
        <dbReference type="EMBL" id="PTV99827.1"/>
    </source>
</evidence>
<comment type="caution">
    <text evidence="1">The sequence shown here is derived from an EMBL/GenBank/DDBJ whole genome shotgun (WGS) entry which is preliminary data.</text>
</comment>
<sequence>MKYILNIGEEISLNELDQKSKKISAEGSAVIMTIAEKIYHDGKEEGREEGKIESMHEMIEFALELKFGLSTKKIVQDIKKIDDYDKLKEIKSAIRNYDSLEELTDSLNF</sequence>
<proteinExistence type="predicted"/>
<dbReference type="AlphaFoldDB" id="A0A2T5RL52"/>